<dbReference type="Pfam" id="PF08241">
    <property type="entry name" value="Methyltransf_11"/>
    <property type="match status" value="1"/>
</dbReference>
<dbReference type="PANTHER" id="PTHR43591">
    <property type="entry name" value="METHYLTRANSFERASE"/>
    <property type="match status" value="1"/>
</dbReference>
<dbReference type="GO" id="GO:0008757">
    <property type="term" value="F:S-adenosylmethionine-dependent methyltransferase activity"/>
    <property type="evidence" value="ECO:0007669"/>
    <property type="project" value="InterPro"/>
</dbReference>
<accession>A0A1M5ZP02</accession>
<dbReference type="RefSeq" id="WP_073031000.1">
    <property type="nucleotide sequence ID" value="NZ_FQXJ01000013.1"/>
</dbReference>
<evidence type="ECO:0000313" key="2">
    <source>
        <dbReference type="EMBL" id="SHI25960.1"/>
    </source>
</evidence>
<keyword evidence="3" id="KW-1185">Reference proteome</keyword>
<dbReference type="GO" id="GO:0032259">
    <property type="term" value="P:methylation"/>
    <property type="evidence" value="ECO:0007669"/>
    <property type="project" value="UniProtKB-KW"/>
</dbReference>
<dbReference type="STRING" id="1121420.SAMN02746098_03507"/>
<dbReference type="AlphaFoldDB" id="A0A1M5ZP02"/>
<dbReference type="PANTHER" id="PTHR43591:SF24">
    <property type="entry name" value="2-METHOXY-6-POLYPRENYL-1,4-BENZOQUINOL METHYLASE, MITOCHONDRIAL"/>
    <property type="match status" value="1"/>
</dbReference>
<dbReference type="InterPro" id="IPR029063">
    <property type="entry name" value="SAM-dependent_MTases_sf"/>
</dbReference>
<name>A0A1M5ZP02_9FIRM</name>
<protein>
    <submittedName>
        <fullName evidence="2">Methyltransferase domain-containing protein</fullName>
    </submittedName>
</protein>
<dbReference type="InterPro" id="IPR013216">
    <property type="entry name" value="Methyltransf_11"/>
</dbReference>
<proteinExistence type="predicted"/>
<keyword evidence="2" id="KW-0808">Transferase</keyword>
<keyword evidence="2" id="KW-0489">Methyltransferase</keyword>
<sequence>MTVHKFDPENRKKLNSKQRQAILPPTQVLMDIGLGSHDVWADIGCGTGFFTIPLANEVKQVYALDIRSEMLSDLSESLNQLEIHNVEVLQSEESRFPLPNHLIDGVLTSLVLHEVDQPIEFFRELNRILQMEGRLVVIEWAKASTKMGPPLDHRLSIQQLDDWALETGFIKVKSWQWSENFIGIEYCKER</sequence>
<dbReference type="EMBL" id="FQXJ01000013">
    <property type="protein sequence ID" value="SHI25960.1"/>
    <property type="molecule type" value="Genomic_DNA"/>
</dbReference>
<dbReference type="SUPFAM" id="SSF53335">
    <property type="entry name" value="S-adenosyl-L-methionine-dependent methyltransferases"/>
    <property type="match status" value="1"/>
</dbReference>
<dbReference type="Gene3D" id="3.40.50.150">
    <property type="entry name" value="Vaccinia Virus protein VP39"/>
    <property type="match status" value="1"/>
</dbReference>
<dbReference type="CDD" id="cd02440">
    <property type="entry name" value="AdoMet_MTases"/>
    <property type="match status" value="1"/>
</dbReference>
<evidence type="ECO:0000259" key="1">
    <source>
        <dbReference type="Pfam" id="PF08241"/>
    </source>
</evidence>
<gene>
    <name evidence="2" type="ORF">SAMN02746098_03507</name>
</gene>
<feature type="domain" description="Methyltransferase type 11" evidence="1">
    <location>
        <begin position="42"/>
        <end position="137"/>
    </location>
</feature>
<dbReference type="OrthoDB" id="9784101at2"/>
<dbReference type="Proteomes" id="UP000183954">
    <property type="component" value="Unassembled WGS sequence"/>
</dbReference>
<reference evidence="3" key="1">
    <citation type="submission" date="2016-11" db="EMBL/GenBank/DDBJ databases">
        <authorList>
            <person name="Varghese N."/>
            <person name="Submissions S."/>
        </authorList>
    </citation>
    <scope>NUCLEOTIDE SEQUENCE [LARGE SCALE GENOMIC DNA]</scope>
    <source>
        <strain evidence="3">DSM 15449</strain>
    </source>
</reference>
<organism evidence="2 3">
    <name type="scientific">Desulfosporosinus lacus DSM 15449</name>
    <dbReference type="NCBI Taxonomy" id="1121420"/>
    <lineage>
        <taxon>Bacteria</taxon>
        <taxon>Bacillati</taxon>
        <taxon>Bacillota</taxon>
        <taxon>Clostridia</taxon>
        <taxon>Eubacteriales</taxon>
        <taxon>Desulfitobacteriaceae</taxon>
        <taxon>Desulfosporosinus</taxon>
    </lineage>
</organism>
<evidence type="ECO:0000313" key="3">
    <source>
        <dbReference type="Proteomes" id="UP000183954"/>
    </source>
</evidence>